<accession>A0ACB9T5V3</accession>
<dbReference type="EMBL" id="CM043019">
    <property type="protein sequence ID" value="KAI4462168.1"/>
    <property type="molecule type" value="Genomic_DNA"/>
</dbReference>
<dbReference type="Proteomes" id="UP001056778">
    <property type="component" value="Chromosome 5"/>
</dbReference>
<name>A0ACB9T5V3_HOLOL</name>
<evidence type="ECO:0000313" key="1">
    <source>
        <dbReference type="EMBL" id="KAI4462168.1"/>
    </source>
</evidence>
<evidence type="ECO:0000313" key="2">
    <source>
        <dbReference type="Proteomes" id="UP001056778"/>
    </source>
</evidence>
<proteinExistence type="predicted"/>
<keyword evidence="2" id="KW-1185">Reference proteome</keyword>
<reference evidence="1" key="1">
    <citation type="submission" date="2022-04" db="EMBL/GenBank/DDBJ databases">
        <title>Chromosome-scale genome assembly of Holotrichia oblita Faldermann.</title>
        <authorList>
            <person name="Rongchong L."/>
        </authorList>
    </citation>
    <scope>NUCLEOTIDE SEQUENCE</scope>
    <source>
        <strain evidence="1">81SQS9</strain>
    </source>
</reference>
<sequence>MFNFSSYIQRVPPLRIEDLIDDLRDGTKLLALLEVLSGEKLPVEKGRVLRRPHFLSNHNTALQFLSNKRIKLVNINAGDLVDGRPPIVLGLIWTIILYFQIEENSRALEYLTHWESTSSLESAGTTSSATKDRWKQGARKTLLQWVANALPSDSGIEVKDFGASWRDGVAFLALIDAIKANLINLAEMRKATNRARLETAFDVAENELGITRLLDPEDVDVPKPDERSIMTYVAQFLHKYPEPKSASGDAFSALQEKYNELLSWLLKKTQYLEHLQHTNSLPLEYDAYAAFKGEVDEKEATYNKLRGIIESQSSIISITKESWAEIERLWNLLQLQLLHWLWLLDSRLPGDFKFVGEWLAKAEQLLLDNDIPNIMNEETAAIISRKLEEHKKFFVDLPTVQSRFLQAYNSPLARDVPSAQLSYMHKRLNEIGPKAAQRRVRLKFLEHKCCLIAFLQLTETKLKAWTSKYESLDKVIHHLEQYRNFVSKNHIFQEFNKAFVDMQAVIEEYKRDGNIDKREKANIDRFMSDIGEKWKSVSMELRCVQSMLEEVVAYWRRWNTLSVEFENWLNNAEKAVNLPEEQCMEFFQDITVWKDNYQLLGDTVSFLIATCENKIAMDMRDQYARMTERWDKLYPTVSRYSHAGDILRNRKDFRAGVDVLTNWLNKAESILSSQELESTEKIKLHLERLQNLQGEVEGTENLFKNISKTFQTLIQDLSRDEVDRMMATLKNQKEALVKIRALIPMQIHLFNQLLVQQQSLEAGQKEISQWLDEAEALLSSLVLVPSKDELDQELDKHKKFFTRTLYYKSMLESKNKILRNIVKAVDQSANVDVEKINDRMEQLNDRFAYVTQSAQLWEQKLQDTIRSLYNFNESEKIIADWLNQAEQLIQEKRIDTKQAVEMHKSFFERVNERWIHDLVQNAQDLCKSLPIEEHRPVIASVENLQKKWKEILSFAPLHLMRLEFRLDETTFSYYVKKIENEITSEQTALSKNENVESLMARNKEFFSPDATILETKRCLENLKVIAKSYAHHQPNDKILQEACDKAEEQWKNVNIKIKNLNDQLERIPEKWNDYYERFSKMAEWIESVQEVTKQFGSFMQISTIEEFDQKKNTMQKICQEADSKREDIKWLVQTLDFLTSHCTETQALTEQNKLEQMIMNYKYLLPHLEVTMIKTETLSRSYVYRREVQEVCTLLTKVKEQTTLEPIPENLETIKQLIQQQEIAVSQLDLQRPNIMSMLQKGKDLAKDKYAPQFVQDNVNILEGEWNNTFEDSVDRLRRLKNTQMLWSNYAEQKQEILNLLAQADQELKKLSSRHYNYSNLPAELQAKQNMSIHLREATEEMLRRLRDLCTNLVKIAPPEKKPALEKEIREIEERLQTTLVNVDEHVVHLEQVNTQWSQFQTKVHDLQTWTVQNTPKLLTITQEFEAPPEREQSKQLYYTLN</sequence>
<protein>
    <submittedName>
        <fullName evidence="1">Muscle-specific protein</fullName>
    </submittedName>
</protein>
<organism evidence="1 2">
    <name type="scientific">Holotrichia oblita</name>
    <name type="common">Chafer beetle</name>
    <dbReference type="NCBI Taxonomy" id="644536"/>
    <lineage>
        <taxon>Eukaryota</taxon>
        <taxon>Metazoa</taxon>
        <taxon>Ecdysozoa</taxon>
        <taxon>Arthropoda</taxon>
        <taxon>Hexapoda</taxon>
        <taxon>Insecta</taxon>
        <taxon>Pterygota</taxon>
        <taxon>Neoptera</taxon>
        <taxon>Endopterygota</taxon>
        <taxon>Coleoptera</taxon>
        <taxon>Polyphaga</taxon>
        <taxon>Scarabaeiformia</taxon>
        <taxon>Scarabaeidae</taxon>
        <taxon>Melolonthinae</taxon>
        <taxon>Holotrichia</taxon>
    </lineage>
</organism>
<gene>
    <name evidence="1" type="ORF">MML48_5g00001533</name>
</gene>
<comment type="caution">
    <text evidence="1">The sequence shown here is derived from an EMBL/GenBank/DDBJ whole genome shotgun (WGS) entry which is preliminary data.</text>
</comment>